<feature type="signal peptide" evidence="1">
    <location>
        <begin position="1"/>
        <end position="22"/>
    </location>
</feature>
<evidence type="ECO:0000313" key="2">
    <source>
        <dbReference type="EMBL" id="RJF72554.1"/>
    </source>
</evidence>
<dbReference type="OrthoDB" id="62803at2"/>
<feature type="chain" id="PRO_5019454901" description="Lipoprotein" evidence="1">
    <location>
        <begin position="23"/>
        <end position="228"/>
    </location>
</feature>
<dbReference type="EMBL" id="QYUJ01000014">
    <property type="protein sequence ID" value="RJF72554.1"/>
    <property type="molecule type" value="Genomic_DNA"/>
</dbReference>
<dbReference type="Proteomes" id="UP000286287">
    <property type="component" value="Unassembled WGS sequence"/>
</dbReference>
<protein>
    <recommendedName>
        <fullName evidence="4">Lipoprotein</fullName>
    </recommendedName>
</protein>
<sequence>MMKKARLSLLVALGGLPLLLTACPRPVPYDPPVSLTFRLPEDAPANLSIAAVTYQLQDNQKVEPVVLTHGYVGGKTASISLFKSDLATLAKNTRCTTPFMTGEAKEMTNVTVNPSTVTTCNIHFVAYEDRNNDRFPTAEEERYITHDLYGYASSAFTYSMTTKDGKSTEKGTRTQGWSLVRHTVLQPSATPGKYVVTMNSVPVVDENLIIRMHEPTDFMTSMSMGGPR</sequence>
<keyword evidence="1" id="KW-0732">Signal</keyword>
<evidence type="ECO:0008006" key="4">
    <source>
        <dbReference type="Google" id="ProtNLM"/>
    </source>
</evidence>
<reference evidence="2 3" key="1">
    <citation type="submission" date="2018-09" db="EMBL/GenBank/DDBJ databases">
        <authorList>
            <person name="Zhu H."/>
        </authorList>
    </citation>
    <scope>NUCLEOTIDE SEQUENCE [LARGE SCALE GENOMIC DNA]</scope>
    <source>
        <strain evidence="2 3">K2S05-167</strain>
    </source>
</reference>
<evidence type="ECO:0000313" key="3">
    <source>
        <dbReference type="Proteomes" id="UP000286287"/>
    </source>
</evidence>
<organism evidence="2 3">
    <name type="scientific">Deinococcus cavernae</name>
    <dbReference type="NCBI Taxonomy" id="2320857"/>
    <lineage>
        <taxon>Bacteria</taxon>
        <taxon>Thermotogati</taxon>
        <taxon>Deinococcota</taxon>
        <taxon>Deinococci</taxon>
        <taxon>Deinococcales</taxon>
        <taxon>Deinococcaceae</taxon>
        <taxon>Deinococcus</taxon>
    </lineage>
</organism>
<proteinExistence type="predicted"/>
<name>A0A418V8W6_9DEIO</name>
<evidence type="ECO:0000256" key="1">
    <source>
        <dbReference type="SAM" id="SignalP"/>
    </source>
</evidence>
<gene>
    <name evidence="2" type="ORF">D3875_14390</name>
</gene>
<dbReference type="RefSeq" id="WP_119764800.1">
    <property type="nucleotide sequence ID" value="NZ_QYUJ01000014.1"/>
</dbReference>
<accession>A0A418V8W6</accession>
<keyword evidence="3" id="KW-1185">Reference proteome</keyword>
<dbReference type="AlphaFoldDB" id="A0A418V8W6"/>
<comment type="caution">
    <text evidence="2">The sequence shown here is derived from an EMBL/GenBank/DDBJ whole genome shotgun (WGS) entry which is preliminary data.</text>
</comment>
<dbReference type="PROSITE" id="PS51257">
    <property type="entry name" value="PROKAR_LIPOPROTEIN"/>
    <property type="match status" value="1"/>
</dbReference>